<evidence type="ECO:0000259" key="4">
    <source>
        <dbReference type="Pfam" id="PF26335"/>
    </source>
</evidence>
<dbReference type="OrthoDB" id="10250282at2759"/>
<evidence type="ECO:0000259" key="3">
    <source>
        <dbReference type="Pfam" id="PF00144"/>
    </source>
</evidence>
<organism evidence="5 6">
    <name type="scientific">Parascedosporium putredinis</name>
    <dbReference type="NCBI Taxonomy" id="1442378"/>
    <lineage>
        <taxon>Eukaryota</taxon>
        <taxon>Fungi</taxon>
        <taxon>Dikarya</taxon>
        <taxon>Ascomycota</taxon>
        <taxon>Pezizomycotina</taxon>
        <taxon>Sordariomycetes</taxon>
        <taxon>Hypocreomycetidae</taxon>
        <taxon>Microascales</taxon>
        <taxon>Microascaceae</taxon>
        <taxon>Parascedosporium</taxon>
    </lineage>
</organism>
<comment type="caution">
    <text evidence="5">The sequence shown here is derived from an EMBL/GenBank/DDBJ whole genome shotgun (WGS) entry which is preliminary data.</text>
</comment>
<dbReference type="InterPro" id="IPR058664">
    <property type="entry name" value="ARB_00930-like_C"/>
</dbReference>
<dbReference type="PANTHER" id="PTHR22935">
    <property type="entry name" value="PENICILLIN-BINDING PROTEIN"/>
    <property type="match status" value="1"/>
</dbReference>
<evidence type="ECO:0000313" key="5">
    <source>
        <dbReference type="EMBL" id="CAI4217598.1"/>
    </source>
</evidence>
<feature type="compositionally biased region" description="Acidic residues" evidence="1">
    <location>
        <begin position="627"/>
        <end position="664"/>
    </location>
</feature>
<evidence type="ECO:0000313" key="6">
    <source>
        <dbReference type="Proteomes" id="UP000838763"/>
    </source>
</evidence>
<dbReference type="InterPro" id="IPR001466">
    <property type="entry name" value="Beta-lactam-related"/>
</dbReference>
<feature type="region of interest" description="Disordered" evidence="1">
    <location>
        <begin position="586"/>
        <end position="689"/>
    </location>
</feature>
<feature type="compositionally biased region" description="Basic residues" evidence="1">
    <location>
        <begin position="304"/>
        <end position="333"/>
    </location>
</feature>
<dbReference type="EMBL" id="CALLCH030000016">
    <property type="protein sequence ID" value="CAI4217598.1"/>
    <property type="molecule type" value="Genomic_DNA"/>
</dbReference>
<accession>A0A9P1H8S9</accession>
<dbReference type="InterPro" id="IPR051478">
    <property type="entry name" value="Beta-lactamase-like_AB/R"/>
</dbReference>
<keyword evidence="2" id="KW-0732">Signal</keyword>
<evidence type="ECO:0000256" key="1">
    <source>
        <dbReference type="SAM" id="MobiDB-lite"/>
    </source>
</evidence>
<reference evidence="5" key="1">
    <citation type="submission" date="2022-11" db="EMBL/GenBank/DDBJ databases">
        <authorList>
            <person name="Scott C."/>
            <person name="Bruce N."/>
        </authorList>
    </citation>
    <scope>NUCLEOTIDE SEQUENCE</scope>
</reference>
<name>A0A9P1H8S9_9PEZI</name>
<dbReference type="Pfam" id="PF00144">
    <property type="entry name" value="Beta-lactamase"/>
    <property type="match status" value="1"/>
</dbReference>
<sequence>MRAPFRLAALLAGLGLSPHAASASPNCAFRGPAYPLPTDLSAHPLILEAAEQLTAGFNDLAANDTNLIATNNSWSIQAWSTHERADPSALLWSHYHSAMNLDAVNSTGVRDVGPDTVYRLGSLTKVFTVLTWLAEAGDEYWYKPITDFIPELKTMQERNAGEEDPVRYTDWDEITIGALASQMAGIPKDCELTQDYGPGLVNVGFPPPEKLPETPVCGVYVLCNRTQFFDGLQDLMPVFAPDYAPAYSNVAYMLLAYALEELTGKDWETLLATNVLDPLGLENTFFNTPNDTSIGVIPGNASMHRQHVRLRRRRDPRRPRHPHLRAPPRRRHAPLAPPRNLHLGPHGRAEHALGHPPHQHGPPLPLDVRLPKAGRIGDYSALIIMLPDYGIGFTVLTAGNMPGNMNFDFADAIGATLLPAVHAAARDLARANFAGSYEFANVTALNSSLVVAVDDDPGLSVAGWVSNYTNMAAVAVMLQLSTTDPVNPRIRFYPTGLETVVRRRQEVDGTEVLRRRVAFKATFEHADSPARENRLFSTDCATWLSASSNLWAARALDELVFEIDEDGTAVAVEPVALRVVLERVDALTPPPPPPVVEEPPVEEGEPEAPTGTETGKLRLRKLKMAEEEPPVEEESPAEEEPPVEEEAPEEEGTVEPPAEEEPPAEDPQVPDDAAVLAHGIQVRKSHNFE</sequence>
<evidence type="ECO:0008006" key="7">
    <source>
        <dbReference type="Google" id="ProtNLM"/>
    </source>
</evidence>
<feature type="compositionally biased region" description="Pro residues" evidence="1">
    <location>
        <begin position="588"/>
        <end position="597"/>
    </location>
</feature>
<proteinExistence type="predicted"/>
<evidence type="ECO:0000256" key="2">
    <source>
        <dbReference type="SAM" id="SignalP"/>
    </source>
</evidence>
<dbReference type="Pfam" id="PF26335">
    <property type="entry name" value="ARB_00930_C"/>
    <property type="match status" value="1"/>
</dbReference>
<feature type="domain" description="Beta-lactamase-related" evidence="3">
    <location>
        <begin position="110"/>
        <end position="402"/>
    </location>
</feature>
<dbReference type="AlphaFoldDB" id="A0A9P1H8S9"/>
<dbReference type="Gene3D" id="3.40.710.10">
    <property type="entry name" value="DD-peptidase/beta-lactamase superfamily"/>
    <property type="match status" value="1"/>
</dbReference>
<gene>
    <name evidence="5" type="ORF">PPNO1_LOCUS7204</name>
</gene>
<protein>
    <recommendedName>
        <fullName evidence="7">Beta-lactamase-related domain-containing protein</fullName>
    </recommendedName>
</protein>
<feature type="chain" id="PRO_5040150233" description="Beta-lactamase-related domain-containing protein" evidence="2">
    <location>
        <begin position="24"/>
        <end position="689"/>
    </location>
</feature>
<feature type="compositionally biased region" description="Low complexity" evidence="1">
    <location>
        <begin position="666"/>
        <end position="675"/>
    </location>
</feature>
<dbReference type="PANTHER" id="PTHR22935:SF97">
    <property type="entry name" value="BETA-LACTAMASE-RELATED DOMAIN-CONTAINING PROTEIN"/>
    <property type="match status" value="1"/>
</dbReference>
<feature type="signal peptide" evidence="2">
    <location>
        <begin position="1"/>
        <end position="23"/>
    </location>
</feature>
<feature type="domain" description="Beta-lactamase-like ARB-00930-like C-terminal" evidence="4">
    <location>
        <begin position="425"/>
        <end position="584"/>
    </location>
</feature>
<feature type="region of interest" description="Disordered" evidence="1">
    <location>
        <begin position="296"/>
        <end position="367"/>
    </location>
</feature>
<dbReference type="InterPro" id="IPR012338">
    <property type="entry name" value="Beta-lactam/transpept-like"/>
</dbReference>
<dbReference type="Proteomes" id="UP000838763">
    <property type="component" value="Unassembled WGS sequence"/>
</dbReference>
<keyword evidence="6" id="KW-1185">Reference proteome</keyword>
<dbReference type="SUPFAM" id="SSF56601">
    <property type="entry name" value="beta-lactamase/transpeptidase-like"/>
    <property type="match status" value="1"/>
</dbReference>